<dbReference type="Proteomes" id="UP001152795">
    <property type="component" value="Unassembled WGS sequence"/>
</dbReference>
<evidence type="ECO:0000313" key="1">
    <source>
        <dbReference type="EMBL" id="CAB3989923.1"/>
    </source>
</evidence>
<protein>
    <submittedName>
        <fullName evidence="1">Uncharacterized protein</fullName>
    </submittedName>
</protein>
<dbReference type="EMBL" id="CACRXK020001570">
    <property type="protein sequence ID" value="CAB3989923.1"/>
    <property type="molecule type" value="Genomic_DNA"/>
</dbReference>
<reference evidence="1" key="1">
    <citation type="submission" date="2020-04" db="EMBL/GenBank/DDBJ databases">
        <authorList>
            <person name="Alioto T."/>
            <person name="Alioto T."/>
            <person name="Gomez Garrido J."/>
        </authorList>
    </citation>
    <scope>NUCLEOTIDE SEQUENCE</scope>
    <source>
        <strain evidence="1">A484AB</strain>
    </source>
</reference>
<accession>A0A7D9HT77</accession>
<organism evidence="1 2">
    <name type="scientific">Paramuricea clavata</name>
    <name type="common">Red gorgonian</name>
    <name type="synonym">Violescent sea-whip</name>
    <dbReference type="NCBI Taxonomy" id="317549"/>
    <lineage>
        <taxon>Eukaryota</taxon>
        <taxon>Metazoa</taxon>
        <taxon>Cnidaria</taxon>
        <taxon>Anthozoa</taxon>
        <taxon>Octocorallia</taxon>
        <taxon>Malacalcyonacea</taxon>
        <taxon>Plexauridae</taxon>
        <taxon>Paramuricea</taxon>
    </lineage>
</organism>
<name>A0A7D9HT77_PARCT</name>
<proteinExistence type="predicted"/>
<sequence>MSKQESGLSEAQAKYVNSWFDGLTFTREDPRFKYTTNARYQNVCAKIELVEEELTSYEMKSRISDQNLHGGISRKGKCLNCDICSKRGDKTIASDRNMLIGNIQQILPEIRQNFV</sequence>
<keyword evidence="2" id="KW-1185">Reference proteome</keyword>
<gene>
    <name evidence="1" type="ORF">PACLA_8A020174</name>
</gene>
<evidence type="ECO:0000313" key="2">
    <source>
        <dbReference type="Proteomes" id="UP001152795"/>
    </source>
</evidence>
<dbReference type="AlphaFoldDB" id="A0A7D9HT77"/>
<comment type="caution">
    <text evidence="1">The sequence shown here is derived from an EMBL/GenBank/DDBJ whole genome shotgun (WGS) entry which is preliminary data.</text>
</comment>